<keyword evidence="1" id="KW-0732">Signal</keyword>
<comment type="caution">
    <text evidence="3">The sequence shown here is derived from an EMBL/GenBank/DDBJ whole genome shotgun (WGS) entry which is preliminary data.</text>
</comment>
<dbReference type="Gene3D" id="2.40.50.200">
    <property type="entry name" value="Bacterial OB-fold"/>
    <property type="match status" value="1"/>
</dbReference>
<dbReference type="PROSITE" id="PS51257">
    <property type="entry name" value="PROKAR_LIPOPROTEIN"/>
    <property type="match status" value="1"/>
</dbReference>
<dbReference type="InterPro" id="IPR005220">
    <property type="entry name" value="CarO-like"/>
</dbReference>
<gene>
    <name evidence="2" type="ORF">HT657_02040</name>
    <name evidence="3" type="ORF">HT672_04075</name>
</gene>
<evidence type="ECO:0000313" key="4">
    <source>
        <dbReference type="Proteomes" id="UP000732858"/>
    </source>
</evidence>
<dbReference type="EMBL" id="JABULY010000001">
    <property type="protein sequence ID" value="MBV6530938.1"/>
    <property type="molecule type" value="Genomic_DNA"/>
</dbReference>
<dbReference type="Proteomes" id="UP000732858">
    <property type="component" value="Unassembled WGS sequence"/>
</dbReference>
<proteinExistence type="predicted"/>
<evidence type="ECO:0000313" key="5">
    <source>
        <dbReference type="Proteomes" id="UP001196379"/>
    </source>
</evidence>
<dbReference type="OrthoDB" id="598245at2"/>
<sequence length="121" mass="13456">MKKLAAISIFAGIVGLTACNNQPMSNQQTFGANTPSQTISIKQALSARDDSYVTIEGKILSQVDNDEYIIADASGQIRVEIDNHIWRGQNVSSQDKVRLYGEIDSEWNKTELKVRELTIIK</sequence>
<dbReference type="EMBL" id="JABUMC010000006">
    <property type="protein sequence ID" value="MBV6546472.1"/>
    <property type="molecule type" value="Genomic_DNA"/>
</dbReference>
<accession>A0A949T538</accession>
<dbReference type="GeneID" id="65548479"/>
<reference evidence="3 5" key="1">
    <citation type="journal article" date="2021" name="Mol. Ecol.">
        <title>Polar bear-adapted Ursidibacter maritimus are remarkably conserved after generations in captivity.</title>
        <authorList>
            <person name="Espinosa-Gongora C."/>
            <person name="Hansen M.J."/>
            <person name="Bertelsen M.F."/>
            <person name="Bojesen A.M."/>
        </authorList>
    </citation>
    <scope>NUCLEOTIDE SEQUENCE</scope>
    <source>
        <strain evidence="3">Pb43105x</strain>
        <strain evidence="2 5">Pb43106</strain>
    </source>
</reference>
<evidence type="ECO:0000256" key="1">
    <source>
        <dbReference type="ARBA" id="ARBA00022729"/>
    </source>
</evidence>
<evidence type="ECO:0000313" key="3">
    <source>
        <dbReference type="EMBL" id="MBV6546472.1"/>
    </source>
</evidence>
<name>A0A949T538_9PAST</name>
<dbReference type="AlphaFoldDB" id="A0A949T538"/>
<protein>
    <submittedName>
        <fullName evidence="3">YgiW/YdeI family stress tolerance OB fold protein</fullName>
    </submittedName>
</protein>
<dbReference type="InterPro" id="IPR036700">
    <property type="entry name" value="BOBF_sf"/>
</dbReference>
<dbReference type="PANTHER" id="PTHR36571">
    <property type="entry name" value="PROTEIN YGIW"/>
    <property type="match status" value="1"/>
</dbReference>
<keyword evidence="5" id="KW-1185">Reference proteome</keyword>
<dbReference type="Pfam" id="PF04076">
    <property type="entry name" value="BOF"/>
    <property type="match status" value="1"/>
</dbReference>
<evidence type="ECO:0000313" key="2">
    <source>
        <dbReference type="EMBL" id="MBV6530938.1"/>
    </source>
</evidence>
<dbReference type="PANTHER" id="PTHR36571:SF1">
    <property type="entry name" value="PROTEIN YGIW"/>
    <property type="match status" value="1"/>
</dbReference>
<dbReference type="NCBIfam" id="NF033674">
    <property type="entry name" value="stress_OB_fold"/>
    <property type="match status" value="1"/>
</dbReference>
<dbReference type="Proteomes" id="UP001196379">
    <property type="component" value="Unassembled WGS sequence"/>
</dbReference>
<organism evidence="3 4">
    <name type="scientific">Ursidibacter maritimus</name>
    <dbReference type="NCBI Taxonomy" id="1331689"/>
    <lineage>
        <taxon>Bacteria</taxon>
        <taxon>Pseudomonadati</taxon>
        <taxon>Pseudomonadota</taxon>
        <taxon>Gammaproteobacteria</taxon>
        <taxon>Pasteurellales</taxon>
        <taxon>Pasteurellaceae</taxon>
        <taxon>Ursidibacter</taxon>
    </lineage>
</organism>
<dbReference type="SUPFAM" id="SSF101756">
    <property type="entry name" value="Hypothetical protein YgiW"/>
    <property type="match status" value="1"/>
</dbReference>
<dbReference type="RefSeq" id="WP_157402657.1">
    <property type="nucleotide sequence ID" value="NZ_JABULY010000001.1"/>
</dbReference>